<evidence type="ECO:0008006" key="3">
    <source>
        <dbReference type="Google" id="ProtNLM"/>
    </source>
</evidence>
<dbReference type="InterPro" id="IPR035986">
    <property type="entry name" value="PKD_dom_sf"/>
</dbReference>
<gene>
    <name evidence="1" type="ORF">ENP94_08220</name>
    <name evidence="2" type="ORF">ENS16_03865</name>
</gene>
<organism evidence="1">
    <name type="scientific">candidate division WOR-3 bacterium</name>
    <dbReference type="NCBI Taxonomy" id="2052148"/>
    <lineage>
        <taxon>Bacteria</taxon>
        <taxon>Bacteria division WOR-3</taxon>
    </lineage>
</organism>
<comment type="caution">
    <text evidence="1">The sequence shown here is derived from an EMBL/GenBank/DDBJ whole genome shotgun (WGS) entry which is preliminary data.</text>
</comment>
<reference evidence="1" key="1">
    <citation type="journal article" date="2020" name="mSystems">
        <title>Genome- and Community-Level Interaction Insights into Carbon Utilization and Element Cycling Functions of Hydrothermarchaeota in Hydrothermal Sediment.</title>
        <authorList>
            <person name="Zhou Z."/>
            <person name="Liu Y."/>
            <person name="Xu W."/>
            <person name="Pan J."/>
            <person name="Luo Z.H."/>
            <person name="Li M."/>
        </authorList>
    </citation>
    <scope>NUCLEOTIDE SEQUENCE [LARGE SCALE GENOMIC DNA]</scope>
    <source>
        <strain evidence="1">SpSt-265</strain>
        <strain evidence="2">SpSt-465</strain>
    </source>
</reference>
<dbReference type="Gene3D" id="2.60.40.10">
    <property type="entry name" value="Immunoglobulins"/>
    <property type="match status" value="2"/>
</dbReference>
<evidence type="ECO:0000313" key="2">
    <source>
        <dbReference type="EMBL" id="HFJ53806.1"/>
    </source>
</evidence>
<dbReference type="InterPro" id="IPR013783">
    <property type="entry name" value="Ig-like_fold"/>
</dbReference>
<dbReference type="PROSITE" id="PS51257">
    <property type="entry name" value="PROKAR_LIPOPROTEIN"/>
    <property type="match status" value="1"/>
</dbReference>
<accession>A0A7C1SY96</accession>
<protein>
    <recommendedName>
        <fullName evidence="3">PKD domain-containing protein</fullName>
    </recommendedName>
</protein>
<sequence>MTVKRLLILGAGVLLLAGVGCDLFFGNKAPLKPAAPVGPDMRAVGVAGSYRAVTTDPENDSIAYQFNWGATGDTSGWSTWVKSGDTVVISKTWNTAGTYSVTVRARDIKGNVSDWSPALAVTVRINQVPQTPALPTGPGSGVKNRQYWFYATATDPDNDMIQFRFSWGDGDTSDWGGFVASGGTDSAAHTFTTGGVFEIMVQARDKLGGESFWSEPLVFVVTDTAYPYTIALTWNEHPRDIDAHIWTPAIEGDSWHVYFGRQGFLHVAPYCSLDVDDVSSFGPEHITIAQAFPGEYIYAVHHWAGDSTISTSGAVVRIYNYGNLVRTLNVPNTPAGDNWWWHVFKLNAVTGEITVLNVIDPDPPLPWTMDERK</sequence>
<proteinExistence type="predicted"/>
<dbReference type="SUPFAM" id="SSF49299">
    <property type="entry name" value="PKD domain"/>
    <property type="match status" value="1"/>
</dbReference>
<name>A0A7C1SY96_UNCW3</name>
<dbReference type="AlphaFoldDB" id="A0A7C1SY96"/>
<dbReference type="EMBL" id="DSLG01000008">
    <property type="protein sequence ID" value="HEA87968.1"/>
    <property type="molecule type" value="Genomic_DNA"/>
</dbReference>
<evidence type="ECO:0000313" key="1">
    <source>
        <dbReference type="EMBL" id="HEA87968.1"/>
    </source>
</evidence>
<dbReference type="EMBL" id="DSTU01000004">
    <property type="protein sequence ID" value="HFJ53806.1"/>
    <property type="molecule type" value="Genomic_DNA"/>
</dbReference>